<dbReference type="Pfam" id="PF18074">
    <property type="entry name" value="PriA_C"/>
    <property type="match status" value="1"/>
</dbReference>
<evidence type="ECO:0000256" key="3">
    <source>
        <dbReference type="ARBA" id="ARBA00022723"/>
    </source>
</evidence>
<protein>
    <recommendedName>
        <fullName evidence="12">Replication restart protein PriA</fullName>
    </recommendedName>
    <alternativeName>
        <fullName evidence="12">ATP-dependent DNA helicase PriA</fullName>
        <ecNumber evidence="12">5.6.2.4</ecNumber>
    </alternativeName>
    <alternativeName>
        <fullName evidence="12">DNA 3'-5' helicase PriA</fullName>
    </alternativeName>
</protein>
<keyword evidence="4 12" id="KW-0547">Nucleotide-binding</keyword>
<dbReference type="GO" id="GO:0006270">
    <property type="term" value="P:DNA replication initiation"/>
    <property type="evidence" value="ECO:0007669"/>
    <property type="project" value="TreeGrafter"/>
</dbReference>
<dbReference type="InterPro" id="IPR041236">
    <property type="entry name" value="PriA_C"/>
</dbReference>
<dbReference type="PANTHER" id="PTHR30580:SF0">
    <property type="entry name" value="PRIMOSOMAL PROTEIN N"/>
    <property type="match status" value="1"/>
</dbReference>
<dbReference type="InterPro" id="IPR040498">
    <property type="entry name" value="PriA_CRR"/>
</dbReference>
<dbReference type="InterPro" id="IPR042115">
    <property type="entry name" value="PriA_3primeBD_sf"/>
</dbReference>
<comment type="cofactor">
    <cofactor evidence="12">
        <name>Zn(2+)</name>
        <dbReference type="ChEBI" id="CHEBI:29105"/>
    </cofactor>
    <text evidence="12">Binds 2 zinc ions per subunit.</text>
</comment>
<keyword evidence="7 12" id="KW-0862">Zinc</keyword>
<dbReference type="CDD" id="cd17929">
    <property type="entry name" value="DEXHc_priA"/>
    <property type="match status" value="1"/>
</dbReference>
<keyword evidence="2 12" id="KW-0235">DNA replication</keyword>
<dbReference type="InterPro" id="IPR027417">
    <property type="entry name" value="P-loop_NTPase"/>
</dbReference>
<feature type="binding site" evidence="12">
    <location>
        <position position="514"/>
    </location>
    <ligand>
        <name>Zn(2+)</name>
        <dbReference type="ChEBI" id="CHEBI:29105"/>
        <label>1</label>
    </ligand>
</feature>
<dbReference type="CDD" id="cd18804">
    <property type="entry name" value="SF2_C_priA"/>
    <property type="match status" value="1"/>
</dbReference>
<dbReference type="GO" id="GO:0005524">
    <property type="term" value="F:ATP binding"/>
    <property type="evidence" value="ECO:0007669"/>
    <property type="project" value="UniProtKB-UniRule"/>
</dbReference>
<dbReference type="Pfam" id="PF18319">
    <property type="entry name" value="Zn_ribbon_PriA"/>
    <property type="match status" value="1"/>
</dbReference>
<evidence type="ECO:0000313" key="14">
    <source>
        <dbReference type="EMBL" id="AXA40247.1"/>
    </source>
</evidence>
<keyword evidence="10 12" id="KW-0413">Isomerase</keyword>
<name>A0A2Z4YFR3_RHILE</name>
<comment type="similarity">
    <text evidence="12">Belongs to the helicase family. PriA subfamily.</text>
</comment>
<evidence type="ECO:0000256" key="9">
    <source>
        <dbReference type="ARBA" id="ARBA00023125"/>
    </source>
</evidence>
<dbReference type="HAMAP" id="MF_00983">
    <property type="entry name" value="PriA"/>
    <property type="match status" value="1"/>
</dbReference>
<dbReference type="FunFam" id="3.40.50.300:FF:000489">
    <property type="entry name" value="Primosome assembly protein PriA"/>
    <property type="match status" value="1"/>
</dbReference>
<keyword evidence="6 12" id="KW-0347">Helicase</keyword>
<dbReference type="NCBIfam" id="NF004070">
    <property type="entry name" value="PRK05580.2-2"/>
    <property type="match status" value="1"/>
</dbReference>
<keyword evidence="1 12" id="KW-0639">Primosome</keyword>
<dbReference type="NCBIfam" id="NF004071">
    <property type="entry name" value="PRK05580.2-3"/>
    <property type="match status" value="1"/>
</dbReference>
<dbReference type="Gene3D" id="3.40.50.300">
    <property type="entry name" value="P-loop containing nucleotide triphosphate hydrolases"/>
    <property type="match status" value="2"/>
</dbReference>
<dbReference type="PROSITE" id="PS51192">
    <property type="entry name" value="HELICASE_ATP_BIND_1"/>
    <property type="match status" value="1"/>
</dbReference>
<evidence type="ECO:0000313" key="15">
    <source>
        <dbReference type="Proteomes" id="UP000251166"/>
    </source>
</evidence>
<dbReference type="AlphaFoldDB" id="A0A2Z4YFR3"/>
<feature type="binding site" evidence="12">
    <location>
        <position position="483"/>
    </location>
    <ligand>
        <name>Zn(2+)</name>
        <dbReference type="ChEBI" id="CHEBI:29105"/>
        <label>2</label>
    </ligand>
</feature>
<dbReference type="GO" id="GO:0043138">
    <property type="term" value="F:3'-5' DNA helicase activity"/>
    <property type="evidence" value="ECO:0007669"/>
    <property type="project" value="UniProtKB-EC"/>
</dbReference>
<evidence type="ECO:0000256" key="7">
    <source>
        <dbReference type="ARBA" id="ARBA00022833"/>
    </source>
</evidence>
<dbReference type="InterPro" id="IPR001650">
    <property type="entry name" value="Helicase_C-like"/>
</dbReference>
<reference evidence="14 15" key="1">
    <citation type="submission" date="2018-07" db="EMBL/GenBank/DDBJ databases">
        <title>Rhizobium leguminosarum strain:ATCC 14479 Genome sequencing and assembly.</title>
        <authorList>
            <person name="Chakraborty R."/>
        </authorList>
    </citation>
    <scope>NUCLEOTIDE SEQUENCE [LARGE SCALE GENOMIC DNA]</scope>
    <source>
        <strain evidence="14 15">ATCC 14479</strain>
    </source>
</reference>
<dbReference type="GO" id="GO:0008270">
    <property type="term" value="F:zinc ion binding"/>
    <property type="evidence" value="ECO:0007669"/>
    <property type="project" value="UniProtKB-UniRule"/>
</dbReference>
<comment type="catalytic activity">
    <reaction evidence="12">
        <text>Couples ATP hydrolysis with the unwinding of duplex DNA by translocating in the 3'-5' direction.</text>
        <dbReference type="EC" id="5.6.2.4"/>
    </reaction>
</comment>
<proteinExistence type="inferred from homology"/>
<feature type="binding site" evidence="12">
    <location>
        <position position="511"/>
    </location>
    <ligand>
        <name>Zn(2+)</name>
        <dbReference type="ChEBI" id="CHEBI:29105"/>
        <label>1</label>
    </ligand>
</feature>
<keyword evidence="9 12" id="KW-0238">DNA-binding</keyword>
<evidence type="ECO:0000256" key="8">
    <source>
        <dbReference type="ARBA" id="ARBA00022840"/>
    </source>
</evidence>
<comment type="subunit">
    <text evidence="12">Component of the replication restart primosome.</text>
</comment>
<dbReference type="SUPFAM" id="SSF52540">
    <property type="entry name" value="P-loop containing nucleoside triphosphate hydrolases"/>
    <property type="match status" value="2"/>
</dbReference>
<evidence type="ECO:0000256" key="12">
    <source>
        <dbReference type="HAMAP-Rule" id="MF_00983"/>
    </source>
</evidence>
<dbReference type="PANTHER" id="PTHR30580">
    <property type="entry name" value="PRIMOSOMAL PROTEIN N"/>
    <property type="match status" value="1"/>
</dbReference>
<dbReference type="InterPro" id="IPR005259">
    <property type="entry name" value="PriA"/>
</dbReference>
<evidence type="ECO:0000256" key="2">
    <source>
        <dbReference type="ARBA" id="ARBA00022705"/>
    </source>
</evidence>
<keyword evidence="8 12" id="KW-0067">ATP-binding</keyword>
<comment type="function">
    <text evidence="12">Initiates the restart of stalled replication forks, which reloads the replicative helicase on sites other than the origin of replication. Recognizes and binds to abandoned replication forks and remodels them to uncover a helicase loading site. Promotes assembly of the primosome at these replication forks.</text>
</comment>
<dbReference type="GO" id="GO:0006302">
    <property type="term" value="P:double-strand break repair"/>
    <property type="evidence" value="ECO:0007669"/>
    <property type="project" value="InterPro"/>
</dbReference>
<dbReference type="Pfam" id="PF00270">
    <property type="entry name" value="DEAD"/>
    <property type="match status" value="1"/>
</dbReference>
<dbReference type="GO" id="GO:0006310">
    <property type="term" value="P:DNA recombination"/>
    <property type="evidence" value="ECO:0007669"/>
    <property type="project" value="InterPro"/>
</dbReference>
<feature type="binding site" evidence="12">
    <location>
        <position position="471"/>
    </location>
    <ligand>
        <name>Zn(2+)</name>
        <dbReference type="ChEBI" id="CHEBI:29105"/>
        <label>1</label>
    </ligand>
</feature>
<feature type="binding site" evidence="12">
    <location>
        <position position="501"/>
    </location>
    <ligand>
        <name>Zn(2+)</name>
        <dbReference type="ChEBI" id="CHEBI:29105"/>
        <label>2</label>
    </ligand>
</feature>
<keyword evidence="5 12" id="KW-0378">Hydrolase</keyword>
<dbReference type="Proteomes" id="UP000251166">
    <property type="component" value="Chromosome"/>
</dbReference>
<dbReference type="GO" id="GO:0006269">
    <property type="term" value="P:DNA replication, synthesis of primer"/>
    <property type="evidence" value="ECO:0007669"/>
    <property type="project" value="UniProtKB-KW"/>
</dbReference>
<dbReference type="SMART" id="SM00490">
    <property type="entry name" value="HELICc"/>
    <property type="match status" value="1"/>
</dbReference>
<comment type="catalytic activity">
    <reaction evidence="11 12">
        <text>ATP + H2O = ADP + phosphate + H(+)</text>
        <dbReference type="Rhea" id="RHEA:13065"/>
        <dbReference type="ChEBI" id="CHEBI:15377"/>
        <dbReference type="ChEBI" id="CHEBI:15378"/>
        <dbReference type="ChEBI" id="CHEBI:30616"/>
        <dbReference type="ChEBI" id="CHEBI:43474"/>
        <dbReference type="ChEBI" id="CHEBI:456216"/>
        <dbReference type="EC" id="5.6.2.4"/>
    </reaction>
</comment>
<evidence type="ECO:0000256" key="6">
    <source>
        <dbReference type="ARBA" id="ARBA00022806"/>
    </source>
</evidence>
<feature type="binding site" evidence="12">
    <location>
        <position position="480"/>
    </location>
    <ligand>
        <name>Zn(2+)</name>
        <dbReference type="ChEBI" id="CHEBI:29105"/>
        <label>2</label>
    </ligand>
</feature>
<dbReference type="SMART" id="SM00487">
    <property type="entry name" value="DEXDc"/>
    <property type="match status" value="1"/>
</dbReference>
<dbReference type="NCBIfam" id="TIGR00595">
    <property type="entry name" value="priA"/>
    <property type="match status" value="1"/>
</dbReference>
<keyword evidence="3 12" id="KW-0479">Metal-binding</keyword>
<dbReference type="InterPro" id="IPR011545">
    <property type="entry name" value="DEAD/DEAH_box_helicase_dom"/>
</dbReference>
<feature type="binding site" evidence="12">
    <location>
        <position position="474"/>
    </location>
    <ligand>
        <name>Zn(2+)</name>
        <dbReference type="ChEBI" id="CHEBI:29105"/>
        <label>1</label>
    </ligand>
</feature>
<dbReference type="InterPro" id="IPR014001">
    <property type="entry name" value="Helicase_ATP-bd"/>
</dbReference>
<dbReference type="Pfam" id="PF17764">
    <property type="entry name" value="PriA_3primeBD"/>
    <property type="match status" value="1"/>
</dbReference>
<dbReference type="EMBL" id="CP030760">
    <property type="protein sequence ID" value="AXA40247.1"/>
    <property type="molecule type" value="Genomic_DNA"/>
</dbReference>
<evidence type="ECO:0000256" key="1">
    <source>
        <dbReference type="ARBA" id="ARBA00022515"/>
    </source>
</evidence>
<dbReference type="Gene3D" id="3.40.1440.60">
    <property type="entry name" value="PriA, 3(prime) DNA-binding domain"/>
    <property type="match status" value="1"/>
</dbReference>
<sequence length="763" mass="83532">MQGTSRILLRLCGSNSIDLRAWSRAMSTDSSDLFGALFEAPPANRTVPVLVPMPAPKPYSYSVPDGMAVEPGSVVQVPLGPRQVIGVVWDGGEDGVDPKKLRPISHVFDCPPLSREMRDFIDWVATYTLSPPGLVARMALRAPNAFEPEPMVEGLKLVGGEPERMTPARARVLDTASDGFSWTRSGLAHAAGVSTSVVDGLITLGIFEAIFLPPPPVVAMPDPDFAAARLEGPQKEAAEEIVTDVRKGEFSVSLIDGVTGSGKTEVYFEAIAETLKRGKQVLILLPEIALTASFMERFQDRFGAKPAEWHSDLAPRMREKVWRQAVTGEVRVVAGARSALFLPFEDLGLIIVDEEHDPAYKQEDRVFYNARDMAVVRGRIGDFPVILVSATPSVESQVNGQSGRYSTVHLPTRFGDAAMPDLHLVDMRRHAPERGGFLSPVLIRAIGKTVEKREQALLFLNRRGYAPLTLCRVCGHRFQCPQCSSWLVEHRFRKQLQCHQCGHAERTPEACPECGTLDHLVACGPGVERIAEEVERHFPEARTIVLSSDIMGGVKRLRLELEAIAKGEADIVIGTQLVAKGHNFPLMTLVGIVDADLGLANGDPRAAERTFQLLSQVTGRAGRTGLKSHGLLQTYQPQHPVMQAIVSGDSNAFYEREISERERAVLPPFGRLASIIVSAETRHDAENHARGMRNAAPQVSGISVLGPAEAPLALVRGRHRFRLLVHGRRNSDMQGFLRAMLSQSPKERGSVQVQLDIDPQSFL</sequence>
<evidence type="ECO:0000256" key="4">
    <source>
        <dbReference type="ARBA" id="ARBA00022741"/>
    </source>
</evidence>
<accession>A0A2Z4YFR3</accession>
<dbReference type="GO" id="GO:1990077">
    <property type="term" value="C:primosome complex"/>
    <property type="evidence" value="ECO:0007669"/>
    <property type="project" value="UniProtKB-UniRule"/>
</dbReference>
<gene>
    <name evidence="12" type="primary">priA</name>
    <name evidence="14" type="ORF">DLJ82_2663</name>
</gene>
<dbReference type="EC" id="5.6.2.4" evidence="12"/>
<feature type="binding site" evidence="12">
    <location>
        <position position="498"/>
    </location>
    <ligand>
        <name>Zn(2+)</name>
        <dbReference type="ChEBI" id="CHEBI:29105"/>
        <label>2</label>
    </ligand>
</feature>
<evidence type="ECO:0000256" key="11">
    <source>
        <dbReference type="ARBA" id="ARBA00048988"/>
    </source>
</evidence>
<organism evidence="14 15">
    <name type="scientific">Rhizobium leguminosarum</name>
    <dbReference type="NCBI Taxonomy" id="384"/>
    <lineage>
        <taxon>Bacteria</taxon>
        <taxon>Pseudomonadati</taxon>
        <taxon>Pseudomonadota</taxon>
        <taxon>Alphaproteobacteria</taxon>
        <taxon>Hyphomicrobiales</taxon>
        <taxon>Rhizobiaceae</taxon>
        <taxon>Rhizobium/Agrobacterium group</taxon>
        <taxon>Rhizobium</taxon>
    </lineage>
</organism>
<feature type="domain" description="Helicase ATP-binding" evidence="13">
    <location>
        <begin position="244"/>
        <end position="410"/>
    </location>
</feature>
<evidence type="ECO:0000256" key="5">
    <source>
        <dbReference type="ARBA" id="ARBA00022801"/>
    </source>
</evidence>
<dbReference type="InterPro" id="IPR041222">
    <property type="entry name" value="PriA_3primeBD"/>
</dbReference>
<dbReference type="GO" id="GO:0003677">
    <property type="term" value="F:DNA binding"/>
    <property type="evidence" value="ECO:0007669"/>
    <property type="project" value="UniProtKB-UniRule"/>
</dbReference>
<evidence type="ECO:0000256" key="10">
    <source>
        <dbReference type="ARBA" id="ARBA00023235"/>
    </source>
</evidence>
<evidence type="ECO:0000259" key="13">
    <source>
        <dbReference type="PROSITE" id="PS51192"/>
    </source>
</evidence>
<dbReference type="GO" id="GO:0016887">
    <property type="term" value="F:ATP hydrolysis activity"/>
    <property type="evidence" value="ECO:0007669"/>
    <property type="project" value="RHEA"/>
</dbReference>